<evidence type="ECO:0000313" key="1">
    <source>
        <dbReference type="EMBL" id="KAK3298766.1"/>
    </source>
</evidence>
<accession>A0AAE0HLR3</accession>
<proteinExistence type="predicted"/>
<feature type="non-terminal residue" evidence="1">
    <location>
        <position position="1"/>
    </location>
</feature>
<reference evidence="1" key="1">
    <citation type="journal article" date="2023" name="Mol. Phylogenet. Evol.">
        <title>Genome-scale phylogeny and comparative genomics of the fungal order Sordariales.</title>
        <authorList>
            <person name="Hensen N."/>
            <person name="Bonometti L."/>
            <person name="Westerberg I."/>
            <person name="Brannstrom I.O."/>
            <person name="Guillou S."/>
            <person name="Cros-Aarteil S."/>
            <person name="Calhoun S."/>
            <person name="Haridas S."/>
            <person name="Kuo A."/>
            <person name="Mondo S."/>
            <person name="Pangilinan J."/>
            <person name="Riley R."/>
            <person name="LaButti K."/>
            <person name="Andreopoulos B."/>
            <person name="Lipzen A."/>
            <person name="Chen C."/>
            <person name="Yan M."/>
            <person name="Daum C."/>
            <person name="Ng V."/>
            <person name="Clum A."/>
            <person name="Steindorff A."/>
            <person name="Ohm R.A."/>
            <person name="Martin F."/>
            <person name="Silar P."/>
            <person name="Natvig D.O."/>
            <person name="Lalanne C."/>
            <person name="Gautier V."/>
            <person name="Ament-Velasquez S.L."/>
            <person name="Kruys A."/>
            <person name="Hutchinson M.I."/>
            <person name="Powell A.J."/>
            <person name="Barry K."/>
            <person name="Miller A.N."/>
            <person name="Grigoriev I.V."/>
            <person name="Debuchy R."/>
            <person name="Gladieux P."/>
            <person name="Hiltunen Thoren M."/>
            <person name="Johannesson H."/>
        </authorList>
    </citation>
    <scope>NUCLEOTIDE SEQUENCE</scope>
    <source>
        <strain evidence="1">CBS 168.71</strain>
    </source>
</reference>
<dbReference type="EMBL" id="JAUEPN010000002">
    <property type="protein sequence ID" value="KAK3298766.1"/>
    <property type="molecule type" value="Genomic_DNA"/>
</dbReference>
<comment type="caution">
    <text evidence="1">The sequence shown here is derived from an EMBL/GenBank/DDBJ whole genome shotgun (WGS) entry which is preliminary data.</text>
</comment>
<keyword evidence="2" id="KW-1185">Reference proteome</keyword>
<gene>
    <name evidence="1" type="ORF">B0H64DRAFT_318673</name>
</gene>
<reference evidence="1" key="2">
    <citation type="submission" date="2023-06" db="EMBL/GenBank/DDBJ databases">
        <authorList>
            <consortium name="Lawrence Berkeley National Laboratory"/>
            <person name="Haridas S."/>
            <person name="Hensen N."/>
            <person name="Bonometti L."/>
            <person name="Westerberg I."/>
            <person name="Brannstrom I.O."/>
            <person name="Guillou S."/>
            <person name="Cros-Aarteil S."/>
            <person name="Calhoun S."/>
            <person name="Kuo A."/>
            <person name="Mondo S."/>
            <person name="Pangilinan J."/>
            <person name="Riley R."/>
            <person name="Labutti K."/>
            <person name="Andreopoulos B."/>
            <person name="Lipzen A."/>
            <person name="Chen C."/>
            <person name="Yanf M."/>
            <person name="Daum C."/>
            <person name="Ng V."/>
            <person name="Clum A."/>
            <person name="Steindorff A."/>
            <person name="Ohm R."/>
            <person name="Martin F."/>
            <person name="Silar P."/>
            <person name="Natvig D."/>
            <person name="Lalanne C."/>
            <person name="Gautier V."/>
            <person name="Ament-Velasquez S.L."/>
            <person name="Kruys A."/>
            <person name="Hutchinson M.I."/>
            <person name="Powell A.J."/>
            <person name="Barry K."/>
            <person name="Miller A.N."/>
            <person name="Grigoriev I.V."/>
            <person name="Debuchy R."/>
            <person name="Gladieux P."/>
            <person name="Thoren M.H."/>
            <person name="Johannesson H."/>
        </authorList>
    </citation>
    <scope>NUCLEOTIDE SEQUENCE</scope>
    <source>
        <strain evidence="1">CBS 168.71</strain>
    </source>
</reference>
<name>A0AAE0HLR3_9PEZI</name>
<dbReference type="GeneID" id="87837347"/>
<organism evidence="1 2">
    <name type="scientific">Chaetomium fimeti</name>
    <dbReference type="NCBI Taxonomy" id="1854472"/>
    <lineage>
        <taxon>Eukaryota</taxon>
        <taxon>Fungi</taxon>
        <taxon>Dikarya</taxon>
        <taxon>Ascomycota</taxon>
        <taxon>Pezizomycotina</taxon>
        <taxon>Sordariomycetes</taxon>
        <taxon>Sordariomycetidae</taxon>
        <taxon>Sordariales</taxon>
        <taxon>Chaetomiaceae</taxon>
        <taxon>Chaetomium</taxon>
    </lineage>
</organism>
<dbReference type="AlphaFoldDB" id="A0AAE0HLR3"/>
<protein>
    <recommendedName>
        <fullName evidence="3">Aminoglycoside phosphotransferase domain-containing protein</fullName>
    </recommendedName>
</protein>
<sequence length="120" mass="13931">PFNYMDLGAQNILVDDNFNVLAIVDWEYPQTAPWQVNHYHMPFPLLGCDIEGILKTLPSYLAYKNVSRQDASRRLHRREFSEAERRIEEQSRPLVRSFPNAFAGPASRIYACFTTLSRLP</sequence>
<dbReference type="Proteomes" id="UP001278766">
    <property type="component" value="Unassembled WGS sequence"/>
</dbReference>
<evidence type="ECO:0000313" key="2">
    <source>
        <dbReference type="Proteomes" id="UP001278766"/>
    </source>
</evidence>
<dbReference type="RefSeq" id="XP_062662280.1">
    <property type="nucleotide sequence ID" value="XM_062800399.1"/>
</dbReference>
<evidence type="ECO:0008006" key="3">
    <source>
        <dbReference type="Google" id="ProtNLM"/>
    </source>
</evidence>